<dbReference type="Proteomes" id="UP000789920">
    <property type="component" value="Unassembled WGS sequence"/>
</dbReference>
<dbReference type="EMBL" id="CAJVQC010023786">
    <property type="protein sequence ID" value="CAG8723857.1"/>
    <property type="molecule type" value="Genomic_DNA"/>
</dbReference>
<evidence type="ECO:0000313" key="2">
    <source>
        <dbReference type="Proteomes" id="UP000789920"/>
    </source>
</evidence>
<organism evidence="1 2">
    <name type="scientific">Racocetra persica</name>
    <dbReference type="NCBI Taxonomy" id="160502"/>
    <lineage>
        <taxon>Eukaryota</taxon>
        <taxon>Fungi</taxon>
        <taxon>Fungi incertae sedis</taxon>
        <taxon>Mucoromycota</taxon>
        <taxon>Glomeromycotina</taxon>
        <taxon>Glomeromycetes</taxon>
        <taxon>Diversisporales</taxon>
        <taxon>Gigasporaceae</taxon>
        <taxon>Racocetra</taxon>
    </lineage>
</organism>
<evidence type="ECO:0000313" key="1">
    <source>
        <dbReference type="EMBL" id="CAG8723857.1"/>
    </source>
</evidence>
<proteinExistence type="predicted"/>
<comment type="caution">
    <text evidence="1">The sequence shown here is derived from an EMBL/GenBank/DDBJ whole genome shotgun (WGS) entry which is preliminary data.</text>
</comment>
<keyword evidence="2" id="KW-1185">Reference proteome</keyword>
<sequence length="129" mass="15063">DKTLVEEFKEGNSLDINSLIAAMESLKISKVEKKADDDIKKIKNVIKQLTKAVTNFTNKAYIIRMFRKTHKKSSYMTEKTACDKKEYLEVELVSNRTNDLKEELNDIKNLDKRRCDNLVDEVSNKKEKF</sequence>
<reference evidence="1" key="1">
    <citation type="submission" date="2021-06" db="EMBL/GenBank/DDBJ databases">
        <authorList>
            <person name="Kallberg Y."/>
            <person name="Tangrot J."/>
            <person name="Rosling A."/>
        </authorList>
    </citation>
    <scope>NUCLEOTIDE SEQUENCE</scope>
    <source>
        <strain evidence="1">MA461A</strain>
    </source>
</reference>
<accession>A0ACA9PU56</accession>
<gene>
    <name evidence="1" type="ORF">RPERSI_LOCUS11529</name>
</gene>
<feature type="non-terminal residue" evidence="1">
    <location>
        <position position="1"/>
    </location>
</feature>
<name>A0ACA9PU56_9GLOM</name>
<protein>
    <submittedName>
        <fullName evidence="1">13999_t:CDS:1</fullName>
    </submittedName>
</protein>